<dbReference type="SUPFAM" id="SSF48371">
    <property type="entry name" value="ARM repeat"/>
    <property type="match status" value="1"/>
</dbReference>
<dbReference type="PANTHER" id="PTHR13347:SF1">
    <property type="entry name" value="HEAT REPEAT-CONTAINING PROTEIN 3"/>
    <property type="match status" value="1"/>
</dbReference>
<dbReference type="PANTHER" id="PTHR13347">
    <property type="entry name" value="HEAT REPEAT-CONTAINING PROTEIN 3"/>
    <property type="match status" value="1"/>
</dbReference>
<accession>A0ABR4NNJ5</accession>
<feature type="domain" description="SYO1-like TPR repeats" evidence="3">
    <location>
        <begin position="443"/>
        <end position="618"/>
    </location>
</feature>
<dbReference type="InterPro" id="IPR011989">
    <property type="entry name" value="ARM-like"/>
</dbReference>
<dbReference type="InterPro" id="IPR016024">
    <property type="entry name" value="ARM-type_fold"/>
</dbReference>
<feature type="region of interest" description="Disordered" evidence="2">
    <location>
        <begin position="1"/>
        <end position="30"/>
    </location>
</feature>
<evidence type="ECO:0000313" key="4">
    <source>
        <dbReference type="EMBL" id="KAL3229571.1"/>
    </source>
</evidence>
<dbReference type="Proteomes" id="UP001623330">
    <property type="component" value="Unassembled WGS sequence"/>
</dbReference>
<comment type="similarity">
    <text evidence="1">Belongs to the nuclear import and ribosome assembly adapter family.</text>
</comment>
<dbReference type="EMBL" id="JBEVYD010000011">
    <property type="protein sequence ID" value="KAL3229571.1"/>
    <property type="molecule type" value="Genomic_DNA"/>
</dbReference>
<dbReference type="InterPro" id="IPR052616">
    <property type="entry name" value="SYO1-like"/>
</dbReference>
<gene>
    <name evidence="4" type="ORF">RNJ44_01707</name>
</gene>
<evidence type="ECO:0000259" key="3">
    <source>
        <dbReference type="Pfam" id="PF25567"/>
    </source>
</evidence>
<dbReference type="Pfam" id="PF25567">
    <property type="entry name" value="TPR_SYO1"/>
    <property type="match status" value="1"/>
</dbReference>
<dbReference type="Gene3D" id="1.25.10.10">
    <property type="entry name" value="Leucine-rich Repeat Variant"/>
    <property type="match status" value="1"/>
</dbReference>
<organism evidence="4 5">
    <name type="scientific">Nakaseomyces bracarensis</name>
    <dbReference type="NCBI Taxonomy" id="273131"/>
    <lineage>
        <taxon>Eukaryota</taxon>
        <taxon>Fungi</taxon>
        <taxon>Dikarya</taxon>
        <taxon>Ascomycota</taxon>
        <taxon>Saccharomycotina</taxon>
        <taxon>Saccharomycetes</taxon>
        <taxon>Saccharomycetales</taxon>
        <taxon>Saccharomycetaceae</taxon>
        <taxon>Nakaseomyces</taxon>
    </lineage>
</organism>
<evidence type="ECO:0000256" key="2">
    <source>
        <dbReference type="SAM" id="MobiDB-lite"/>
    </source>
</evidence>
<dbReference type="CDD" id="cd13394">
    <property type="entry name" value="Syo1_like"/>
    <property type="match status" value="1"/>
</dbReference>
<evidence type="ECO:0000313" key="5">
    <source>
        <dbReference type="Proteomes" id="UP001623330"/>
    </source>
</evidence>
<evidence type="ECO:0000256" key="1">
    <source>
        <dbReference type="ARBA" id="ARBA00049983"/>
    </source>
</evidence>
<feature type="compositionally biased region" description="Low complexity" evidence="2">
    <location>
        <begin position="10"/>
        <end position="25"/>
    </location>
</feature>
<sequence>MGRSKKKSRSSASRLNPLANNNNNNGLSKKDASLVDRKLQPLLKNLESVVPNDRSMALGSISVMCEDPHMRKLLLKQKLVSIITTKLLSDKNTEIVVEAYGLLRNLCLEEGYDVSVHLWRSEIWISILDGFNKLKESLKVLSATSNNENIKKNTAQNKESKRLLFDFAENLLSLVVALCNGSDNILEEVLKSDKLDKIFEVITDLLTYGVDKLPINLFNTILDVIYDFSTESFEFIEAISSVEYLASFIQTLPNLKRSTENNYNELTEVLAQGIYLQFLDLEITYEQANEIIHKVCGSINDINLKELEHDLSSIAQDEDIANTANTEVAAKIKEYTKKRAIASMKLQSIEIAIDLITAITEILAAKYEEQGKKKIPEQLQETLTIFVPHVFTTLADMFPSRILIGWNNLLWLYMSIRVNFYELPDNGYKSLWAFVKKEQSIETDDLSLKVGSMSVIWALLKAASLNPDSSAILSDLGLYNNVEFVNSVISEYKSTTDLELKQRCCGVLAALALMQGQIEINRIIGQFIIQELSTEKVDGLILVELTNFIFEIYSDGDFDYDTEVFVNGGFLEILKTKVVPNLKQQFKFIDRNKNPELKERATETYNMLDSFINYKATEKS</sequence>
<reference evidence="4 5" key="1">
    <citation type="submission" date="2024-05" db="EMBL/GenBank/DDBJ databases">
        <title>Long read based assembly of the Candida bracarensis genome reveals expanded adhesin content.</title>
        <authorList>
            <person name="Marcet-Houben M."/>
            <person name="Ksiezopolska E."/>
            <person name="Gabaldon T."/>
        </authorList>
    </citation>
    <scope>NUCLEOTIDE SEQUENCE [LARGE SCALE GENOMIC DNA]</scope>
    <source>
        <strain evidence="4 5">CBM6</strain>
    </source>
</reference>
<dbReference type="InterPro" id="IPR057990">
    <property type="entry name" value="TPR_SYO1"/>
</dbReference>
<protein>
    <recommendedName>
        <fullName evidence="3">SYO1-like TPR repeats domain-containing protein</fullName>
    </recommendedName>
</protein>
<comment type="caution">
    <text evidence="4">The sequence shown here is derived from an EMBL/GenBank/DDBJ whole genome shotgun (WGS) entry which is preliminary data.</text>
</comment>
<proteinExistence type="inferred from homology"/>
<name>A0ABR4NNJ5_9SACH</name>
<keyword evidence="5" id="KW-1185">Reference proteome</keyword>